<evidence type="ECO:0000256" key="1">
    <source>
        <dbReference type="SAM" id="MobiDB-lite"/>
    </source>
</evidence>
<evidence type="ECO:0008006" key="4">
    <source>
        <dbReference type="Google" id="ProtNLM"/>
    </source>
</evidence>
<protein>
    <recommendedName>
        <fullName evidence="4">DUF4148 domain-containing protein</fullName>
    </recommendedName>
</protein>
<name>A0ABU8B6F8_9BRAD</name>
<gene>
    <name evidence="2" type="ORF">V1286_001645</name>
</gene>
<evidence type="ECO:0000313" key="3">
    <source>
        <dbReference type="Proteomes" id="UP001364224"/>
    </source>
</evidence>
<sequence length="102" mass="11092">MKRTHRNRRIGVALAIALLLPDADCLVIERGSALSKTANAGDGQQVPSRTTPPARDPQLAVQEEYQLARQRGTAQALELFIARHPDSPLAEKARADLAATKR</sequence>
<feature type="region of interest" description="Disordered" evidence="1">
    <location>
        <begin position="36"/>
        <end position="58"/>
    </location>
</feature>
<accession>A0ABU8B6F8</accession>
<dbReference type="EMBL" id="JAZHRV010000001">
    <property type="protein sequence ID" value="MEH2554116.1"/>
    <property type="molecule type" value="Genomic_DNA"/>
</dbReference>
<organism evidence="2 3">
    <name type="scientific">Bradyrhizobium algeriense</name>
    <dbReference type="NCBI Taxonomy" id="634784"/>
    <lineage>
        <taxon>Bacteria</taxon>
        <taxon>Pseudomonadati</taxon>
        <taxon>Pseudomonadota</taxon>
        <taxon>Alphaproteobacteria</taxon>
        <taxon>Hyphomicrobiales</taxon>
        <taxon>Nitrobacteraceae</taxon>
        <taxon>Bradyrhizobium</taxon>
    </lineage>
</organism>
<reference evidence="2 3" key="1">
    <citation type="submission" date="2024-02" db="EMBL/GenBank/DDBJ databases">
        <title>Adaptive strategies in a cosmopolitan and abundant soil bacterium.</title>
        <authorList>
            <person name="Carini P."/>
        </authorList>
    </citation>
    <scope>NUCLEOTIDE SEQUENCE [LARGE SCALE GENOMIC DNA]</scope>
    <source>
        <strain evidence="2 3">AZCC 1608</strain>
    </source>
</reference>
<keyword evidence="3" id="KW-1185">Reference proteome</keyword>
<dbReference type="Proteomes" id="UP001364224">
    <property type="component" value="Unassembled WGS sequence"/>
</dbReference>
<comment type="caution">
    <text evidence="2">The sequence shown here is derived from an EMBL/GenBank/DDBJ whole genome shotgun (WGS) entry which is preliminary data.</text>
</comment>
<proteinExistence type="predicted"/>
<evidence type="ECO:0000313" key="2">
    <source>
        <dbReference type="EMBL" id="MEH2554116.1"/>
    </source>
</evidence>
<dbReference type="RefSeq" id="WP_334478765.1">
    <property type="nucleotide sequence ID" value="NZ_JAZHRV010000001.1"/>
</dbReference>